<name>A0AAE9SGR4_9FLAO</name>
<dbReference type="EMBL" id="CP050861">
    <property type="protein sequence ID" value="UTD15089.1"/>
    <property type="molecule type" value="Genomic_DNA"/>
</dbReference>
<gene>
    <name evidence="1" type="ORF">D6200_07505</name>
    <name evidence="2" type="ORF">HER15_06225</name>
</gene>
<evidence type="ECO:0000313" key="3">
    <source>
        <dbReference type="Proteomes" id="UP000269693"/>
    </source>
</evidence>
<dbReference type="AlphaFoldDB" id="A0AAE9SGR4"/>
<sequence>MKKITLNKGLKLNKEAITKLQEAQMSQLKGGVRDAASISCLNFTCNASCDTGTCNGSADQVLN</sequence>
<reference evidence="2" key="2">
    <citation type="submission" date="2020-04" db="EMBL/GenBank/DDBJ databases">
        <title>Tenacibaculum mesophilum bac2.</title>
        <authorList>
            <person name="Li M."/>
        </authorList>
    </citation>
    <scope>NUCLEOTIDE SEQUENCE</scope>
    <source>
        <strain evidence="2">Bac2</strain>
    </source>
</reference>
<protein>
    <submittedName>
        <fullName evidence="2">RSAM-modified peptide</fullName>
    </submittedName>
</protein>
<evidence type="ECO:0000313" key="4">
    <source>
        <dbReference type="Proteomes" id="UP001056837"/>
    </source>
</evidence>
<reference evidence="1 3" key="1">
    <citation type="submission" date="2018-09" db="EMBL/GenBank/DDBJ databases">
        <title>Insights into the microbiota of Asian seabass (Lates calcarifer) with tenacibaculosis symptoms and description of sp. nov. Tenacibaculum singaporense.</title>
        <authorList>
            <person name="Miyake S."/>
            <person name="Soh M."/>
            <person name="Azman M.N."/>
            <person name="Ngoh S.Y."/>
            <person name="Orban L."/>
            <person name="Seedorf H."/>
        </authorList>
    </citation>
    <scope>NUCLEOTIDE SEQUENCE [LARGE SCALE GENOMIC DNA]</scope>
    <source>
        <strain evidence="1 3">DSM 13764</strain>
    </source>
</reference>
<accession>A0AAE9SGR4</accession>
<dbReference type="RefSeq" id="WP_047790188.1">
    <property type="nucleotide sequence ID" value="NZ_CANLMG010000011.1"/>
</dbReference>
<dbReference type="InterPro" id="IPR058238">
    <property type="entry name" value="Lant_leader_dom"/>
</dbReference>
<evidence type="ECO:0000313" key="1">
    <source>
        <dbReference type="EMBL" id="AZJ32411.1"/>
    </source>
</evidence>
<evidence type="ECO:0000313" key="2">
    <source>
        <dbReference type="EMBL" id="UTD15089.1"/>
    </source>
</evidence>
<dbReference type="NCBIfam" id="NF038153">
    <property type="entry name" value="lant_leader_L1a"/>
    <property type="match status" value="1"/>
</dbReference>
<organism evidence="2 4">
    <name type="scientific">Tenacibaculum mesophilum</name>
    <dbReference type="NCBI Taxonomy" id="104268"/>
    <lineage>
        <taxon>Bacteria</taxon>
        <taxon>Pseudomonadati</taxon>
        <taxon>Bacteroidota</taxon>
        <taxon>Flavobacteriia</taxon>
        <taxon>Flavobacteriales</taxon>
        <taxon>Flavobacteriaceae</taxon>
        <taxon>Tenacibaculum</taxon>
    </lineage>
</organism>
<dbReference type="EMBL" id="CP032544">
    <property type="protein sequence ID" value="AZJ32411.1"/>
    <property type="molecule type" value="Genomic_DNA"/>
</dbReference>
<proteinExistence type="predicted"/>
<keyword evidence="3" id="KW-1185">Reference proteome</keyword>
<dbReference type="Proteomes" id="UP000269693">
    <property type="component" value="Chromosome"/>
</dbReference>
<dbReference type="Proteomes" id="UP001056837">
    <property type="component" value="Chromosome"/>
</dbReference>